<reference evidence="1 2" key="1">
    <citation type="journal article" date="2017" name="Nat. Microbiol.">
        <title>Natural product diversity associated with the nematode symbionts Photorhabdus and Xenorhabdus.</title>
        <authorList>
            <person name="Tobias N.J."/>
            <person name="Wolff H."/>
            <person name="Djahanschiri B."/>
            <person name="Grundmann F."/>
            <person name="Kronenwerth M."/>
            <person name="Shi Y.M."/>
            <person name="Simonyi S."/>
            <person name="Grun P."/>
            <person name="Shapiro-Ilan D."/>
            <person name="Pidot S.J."/>
            <person name="Stinear T.P."/>
            <person name="Ebersberger I."/>
            <person name="Bode H.B."/>
        </authorList>
    </citation>
    <scope>NUCLEOTIDE SEQUENCE [LARGE SCALE GENOMIC DNA]</scope>
    <source>
        <strain evidence="1 2">DSM 22670</strain>
    </source>
</reference>
<dbReference type="EMBL" id="NJAK01000003">
    <property type="protein sequence ID" value="PHM59532.1"/>
    <property type="molecule type" value="Genomic_DNA"/>
</dbReference>
<accession>A0A2D0K819</accession>
<keyword evidence="2" id="KW-1185">Reference proteome</keyword>
<evidence type="ECO:0000313" key="1">
    <source>
        <dbReference type="EMBL" id="PHM59532.1"/>
    </source>
</evidence>
<evidence type="ECO:0000313" key="2">
    <source>
        <dbReference type="Proteomes" id="UP000222168"/>
    </source>
</evidence>
<organism evidence="1 2">
    <name type="scientific">Xenorhabdus ishibashii</name>
    <dbReference type="NCBI Taxonomy" id="1034471"/>
    <lineage>
        <taxon>Bacteria</taxon>
        <taxon>Pseudomonadati</taxon>
        <taxon>Pseudomonadota</taxon>
        <taxon>Gammaproteobacteria</taxon>
        <taxon>Enterobacterales</taxon>
        <taxon>Morganellaceae</taxon>
        <taxon>Xenorhabdus</taxon>
    </lineage>
</organism>
<dbReference type="RefSeq" id="WP_099119187.1">
    <property type="nucleotide sequence ID" value="NZ_NJAK01000003.1"/>
</dbReference>
<proteinExistence type="predicted"/>
<gene>
    <name evidence="1" type="ORF">Xish_03651</name>
</gene>
<protein>
    <submittedName>
        <fullName evidence="1">Uncharacterized protein</fullName>
    </submittedName>
</protein>
<dbReference type="AlphaFoldDB" id="A0A2D0K819"/>
<name>A0A2D0K819_9GAMM</name>
<sequence length="134" mass="16306">MNMAEVLAKKYKNKCSELLLKARFFKNKKSLHDEFIKRSWKARQEYQLWESKYMELTSYEKLYAFIEYHYLSRKFKSDSDYTKGREKRIVDSYMESLKKEGEAFITRHESITGKNIYFYADLSIKTENRFNQAI</sequence>
<comment type="caution">
    <text evidence="1">The sequence shown here is derived from an EMBL/GenBank/DDBJ whole genome shotgun (WGS) entry which is preliminary data.</text>
</comment>
<dbReference type="Proteomes" id="UP000222168">
    <property type="component" value="Unassembled WGS sequence"/>
</dbReference>